<proteinExistence type="predicted"/>
<gene>
    <name evidence="1" type="ORF">DFP72DRAFT_855157</name>
</gene>
<organism evidence="1 2">
    <name type="scientific">Ephemerocybe angulata</name>
    <dbReference type="NCBI Taxonomy" id="980116"/>
    <lineage>
        <taxon>Eukaryota</taxon>
        <taxon>Fungi</taxon>
        <taxon>Dikarya</taxon>
        <taxon>Basidiomycota</taxon>
        <taxon>Agaricomycotina</taxon>
        <taxon>Agaricomycetes</taxon>
        <taxon>Agaricomycetidae</taxon>
        <taxon>Agaricales</taxon>
        <taxon>Agaricineae</taxon>
        <taxon>Psathyrellaceae</taxon>
        <taxon>Ephemerocybe</taxon>
    </lineage>
</organism>
<dbReference type="AlphaFoldDB" id="A0A8H6HHS5"/>
<dbReference type="EMBL" id="JACGCI010000090">
    <property type="protein sequence ID" value="KAF6746620.1"/>
    <property type="molecule type" value="Genomic_DNA"/>
</dbReference>
<dbReference type="Proteomes" id="UP000521943">
    <property type="component" value="Unassembled WGS sequence"/>
</dbReference>
<evidence type="ECO:0000313" key="2">
    <source>
        <dbReference type="Proteomes" id="UP000521943"/>
    </source>
</evidence>
<accession>A0A8H6HHS5</accession>
<evidence type="ECO:0000313" key="1">
    <source>
        <dbReference type="EMBL" id="KAF6746620.1"/>
    </source>
</evidence>
<reference evidence="1 2" key="1">
    <citation type="submission" date="2020-07" db="EMBL/GenBank/DDBJ databases">
        <title>Comparative genomics of pyrophilous fungi reveals a link between fire events and developmental genes.</title>
        <authorList>
            <consortium name="DOE Joint Genome Institute"/>
            <person name="Steindorff A.S."/>
            <person name="Carver A."/>
            <person name="Calhoun S."/>
            <person name="Stillman K."/>
            <person name="Liu H."/>
            <person name="Lipzen A."/>
            <person name="Pangilinan J."/>
            <person name="Labutti K."/>
            <person name="Bruns T.D."/>
            <person name="Grigoriev I.V."/>
        </authorList>
    </citation>
    <scope>NUCLEOTIDE SEQUENCE [LARGE SCALE GENOMIC DNA]</scope>
    <source>
        <strain evidence="1 2">CBS 144469</strain>
    </source>
</reference>
<name>A0A8H6HHS5_9AGAR</name>
<keyword evidence="2" id="KW-1185">Reference proteome</keyword>
<comment type="caution">
    <text evidence="1">The sequence shown here is derived from an EMBL/GenBank/DDBJ whole genome shotgun (WGS) entry which is preliminary data.</text>
</comment>
<sequence>MARLAIADRSLGYELSTEWVNGENHADRDRRRLMGRSKSIRISEERSVRRQRIYSLLHSEHSANAAWAVDITDSGGSDFWTQRMAAPEAITVPNPDMPVQHVLRSSDACSRLESMTMTPTRVWTPSADKPTWCKVDDGGRLIGTARLAFDGTPTDPACTPSNILHSPSRAIAEVYW</sequence>
<protein>
    <submittedName>
        <fullName evidence="1">Uncharacterized protein</fullName>
    </submittedName>
</protein>